<sequence length="226" mass="23355">MEEEAQPFLARAGRTSAPRVIGAALHWDLDFTGTSVLLVRTGVGLVNAAGALTAAILRTQTEPLVVSAGSAGGLGAEVQVGDVVLGDEYVQSDVDVSAFGYARGQIPGMPARYLGSAAVLAADVSVTILDGSAIPVKRGLIASSDTFVTGCHVERVLRYFPTALAADMESAALAQTAYVYGLPFISVRGISDLCVPGDFNMHIDDAADRSAAVVLEALRASRFSAL</sequence>
<dbReference type="NCBIfam" id="TIGR01704">
    <property type="entry name" value="MTA_SAH-Nsdase"/>
    <property type="match status" value="1"/>
</dbReference>
<evidence type="ECO:0000256" key="2">
    <source>
        <dbReference type="ARBA" id="ARBA00011974"/>
    </source>
</evidence>
<gene>
    <name evidence="8" type="primary">mtnN</name>
    <name evidence="8" type="ORF">C5C51_00560</name>
    <name evidence="7" type="ORF">VT73_06020</name>
</gene>
<dbReference type="InterPro" id="IPR010049">
    <property type="entry name" value="MTA_SAH_Nsdase"/>
</dbReference>
<keyword evidence="4" id="KW-0378">Hydrolase</keyword>
<dbReference type="AlphaFoldDB" id="A0A0U1PTD9"/>
<dbReference type="PANTHER" id="PTHR46832">
    <property type="entry name" value="5'-METHYLTHIOADENOSINE/S-ADENOSYLHOMOCYSTEINE NUCLEOSIDASE"/>
    <property type="match status" value="1"/>
</dbReference>
<evidence type="ECO:0000256" key="4">
    <source>
        <dbReference type="ARBA" id="ARBA00022801"/>
    </source>
</evidence>
<dbReference type="CDD" id="cd09008">
    <property type="entry name" value="MTAN"/>
    <property type="match status" value="1"/>
</dbReference>
<dbReference type="EC" id="3.2.2.9" evidence="2"/>
<reference evidence="8 10" key="2">
    <citation type="submission" date="2018-02" db="EMBL/GenBank/DDBJ databases">
        <title>Bacteriophage NCPPB3778 and a type I-E CRISPR drive the evolution of the US Biological Select Agent, Rathayibacter toxicus.</title>
        <authorList>
            <person name="Davis E.W.II."/>
            <person name="Tabima J.F."/>
            <person name="Weisberg A.J."/>
            <person name="Lopes L.D."/>
            <person name="Wiseman M.S."/>
            <person name="Wiseman M.S."/>
            <person name="Pupko T."/>
            <person name="Belcher M.S."/>
            <person name="Sechler A.J."/>
            <person name="Tancos M.A."/>
            <person name="Schroeder B.K."/>
            <person name="Murray T.D."/>
            <person name="Luster D.G."/>
            <person name="Schneider W.L."/>
            <person name="Rogers E."/>
            <person name="Andreote F.D."/>
            <person name="Grunwald N.J."/>
            <person name="Putnam M.L."/>
            <person name="Chang J.H."/>
        </authorList>
    </citation>
    <scope>NUCLEOTIDE SEQUENCE [LARGE SCALE GENOMIC DNA]</scope>
    <source>
        <strain evidence="8 10">FH99</strain>
    </source>
</reference>
<dbReference type="GO" id="GO:0008782">
    <property type="term" value="F:adenosylhomocysteine nucleosidase activity"/>
    <property type="evidence" value="ECO:0007669"/>
    <property type="project" value="UniProtKB-EC"/>
</dbReference>
<organism evidence="7 9">
    <name type="scientific">Rathayibacter toxicus</name>
    <dbReference type="NCBI Taxonomy" id="145458"/>
    <lineage>
        <taxon>Bacteria</taxon>
        <taxon>Bacillati</taxon>
        <taxon>Actinomycetota</taxon>
        <taxon>Actinomycetes</taxon>
        <taxon>Micrococcales</taxon>
        <taxon>Microbacteriaceae</taxon>
        <taxon>Rathayibacter</taxon>
    </lineage>
</organism>
<dbReference type="EMBL" id="PSWU01000001">
    <property type="protein sequence ID" value="PPI17228.1"/>
    <property type="molecule type" value="Genomic_DNA"/>
</dbReference>
<dbReference type="Pfam" id="PF01048">
    <property type="entry name" value="PNP_UDP_1"/>
    <property type="match status" value="1"/>
</dbReference>
<dbReference type="STRING" id="145458.APU90_05690"/>
<dbReference type="InterPro" id="IPR035994">
    <property type="entry name" value="Nucleoside_phosphorylase_sf"/>
</dbReference>
<dbReference type="GO" id="GO:0005829">
    <property type="term" value="C:cytosol"/>
    <property type="evidence" value="ECO:0007669"/>
    <property type="project" value="TreeGrafter"/>
</dbReference>
<dbReference type="OrthoDB" id="3734512at2"/>
<comment type="pathway">
    <text evidence="1">Amino-acid biosynthesis; L-methionine biosynthesis via salvage pathway; S-methyl-5-thio-alpha-D-ribose 1-phosphate from S-methyl-5'-thioadenosine (hydrolase route): step 1/2.</text>
</comment>
<dbReference type="UniPathway" id="UPA00904">
    <property type="reaction ID" value="UER00871"/>
</dbReference>
<dbReference type="PANTHER" id="PTHR46832:SF1">
    <property type="entry name" value="5'-METHYLTHIOADENOSINE_S-ADENOSYLHOMOCYSTEINE NUCLEOSIDASE"/>
    <property type="match status" value="1"/>
</dbReference>
<keyword evidence="5" id="KW-0486">Methionine biosynthesis</keyword>
<evidence type="ECO:0000256" key="1">
    <source>
        <dbReference type="ARBA" id="ARBA00004945"/>
    </source>
</evidence>
<evidence type="ECO:0000313" key="8">
    <source>
        <dbReference type="EMBL" id="PPI17228.1"/>
    </source>
</evidence>
<dbReference type="GO" id="GO:0008930">
    <property type="term" value="F:methylthioadenosine nucleosidase activity"/>
    <property type="evidence" value="ECO:0007669"/>
    <property type="project" value="InterPro"/>
</dbReference>
<reference evidence="7 9" key="1">
    <citation type="submission" date="2015-04" db="EMBL/GenBank/DDBJ databases">
        <title>Draft genome sequence of Rathayibacter toxicus strain FH-142 (AKA 70134 or CS 32), a Western Australian isolate.</title>
        <authorList>
            <consortium name="Consortium for Microbial Forensics and Genomics (microFORGE)"/>
            <person name="Knight B.M."/>
            <person name="Roberts D.P."/>
            <person name="Lin D."/>
            <person name="Hari K."/>
            <person name="Fletcher J."/>
            <person name="Melcher U."/>
            <person name="Blagden T."/>
            <person name="Luster D.G."/>
            <person name="Sechler A.J."/>
            <person name="Schneider W.L."/>
            <person name="Winegar R.A."/>
        </authorList>
    </citation>
    <scope>NUCLEOTIDE SEQUENCE [LARGE SCALE GENOMIC DNA]</scope>
    <source>
        <strain evidence="7 9">FH142</strain>
    </source>
</reference>
<evidence type="ECO:0000256" key="5">
    <source>
        <dbReference type="ARBA" id="ARBA00023167"/>
    </source>
</evidence>
<dbReference type="Proteomes" id="UP000052979">
    <property type="component" value="Unassembled WGS sequence"/>
</dbReference>
<evidence type="ECO:0000313" key="10">
    <source>
        <dbReference type="Proteomes" id="UP000237966"/>
    </source>
</evidence>
<dbReference type="EMBL" id="LBFI01000032">
    <property type="protein sequence ID" value="KKM45764.1"/>
    <property type="molecule type" value="Genomic_DNA"/>
</dbReference>
<dbReference type="eggNOG" id="COG0775">
    <property type="taxonomic scope" value="Bacteria"/>
</dbReference>
<evidence type="ECO:0000259" key="6">
    <source>
        <dbReference type="Pfam" id="PF01048"/>
    </source>
</evidence>
<accession>A0A0U1PTD9</accession>
<keyword evidence="9" id="KW-1185">Reference proteome</keyword>
<dbReference type="Proteomes" id="UP000237966">
    <property type="component" value="Unassembled WGS sequence"/>
</dbReference>
<dbReference type="KEGG" id="rtc:APU90_05690"/>
<dbReference type="GO" id="GO:0019284">
    <property type="term" value="P:L-methionine salvage from S-adenosylmethionine"/>
    <property type="evidence" value="ECO:0007669"/>
    <property type="project" value="TreeGrafter"/>
</dbReference>
<dbReference type="GO" id="GO:0009164">
    <property type="term" value="P:nucleoside catabolic process"/>
    <property type="evidence" value="ECO:0007669"/>
    <property type="project" value="InterPro"/>
</dbReference>
<proteinExistence type="predicted"/>
<dbReference type="Gene3D" id="3.40.50.1580">
    <property type="entry name" value="Nucleoside phosphorylase domain"/>
    <property type="match status" value="1"/>
</dbReference>
<dbReference type="InterPro" id="IPR000845">
    <property type="entry name" value="Nucleoside_phosphorylase_d"/>
</dbReference>
<dbReference type="SUPFAM" id="SSF53167">
    <property type="entry name" value="Purine and uridine phosphorylases"/>
    <property type="match status" value="1"/>
</dbReference>
<evidence type="ECO:0000313" key="7">
    <source>
        <dbReference type="EMBL" id="KKM45764.1"/>
    </source>
</evidence>
<evidence type="ECO:0000313" key="9">
    <source>
        <dbReference type="Proteomes" id="UP000052979"/>
    </source>
</evidence>
<comment type="caution">
    <text evidence="7">The sequence shown here is derived from an EMBL/GenBank/DDBJ whole genome shotgun (WGS) entry which is preliminary data.</text>
</comment>
<dbReference type="PATRIC" id="fig|145458.8.peg.1386"/>
<evidence type="ECO:0000256" key="3">
    <source>
        <dbReference type="ARBA" id="ARBA00022605"/>
    </source>
</evidence>
<feature type="domain" description="Nucleoside phosphorylase" evidence="6">
    <location>
        <begin position="32"/>
        <end position="219"/>
    </location>
</feature>
<dbReference type="GO" id="GO:0019509">
    <property type="term" value="P:L-methionine salvage from methylthioadenosine"/>
    <property type="evidence" value="ECO:0007669"/>
    <property type="project" value="UniProtKB-UniPathway"/>
</dbReference>
<keyword evidence="3" id="KW-0028">Amino-acid biosynthesis</keyword>
<name>A0A0U1PTD9_9MICO</name>
<protein>
    <recommendedName>
        <fullName evidence="2">adenosylhomocysteine nucleosidase</fullName>
        <ecNumber evidence="2">3.2.2.9</ecNumber>
    </recommendedName>
</protein>